<gene>
    <name evidence="1" type="ORF">NCTC503_00232</name>
</gene>
<dbReference type="Proteomes" id="UP000308489">
    <property type="component" value="Chromosome 1"/>
</dbReference>
<name>A0A4U9QVQ4_HATHI</name>
<dbReference type="OrthoDB" id="9802055at2"/>
<proteinExistence type="predicted"/>
<dbReference type="RefSeq" id="WP_138209055.1">
    <property type="nucleotide sequence ID" value="NZ_CBCRUQ010000010.1"/>
</dbReference>
<evidence type="ECO:0000313" key="1">
    <source>
        <dbReference type="EMBL" id="VTQ82736.1"/>
    </source>
</evidence>
<dbReference type="EMBL" id="LR590481">
    <property type="protein sequence ID" value="VTQ82736.1"/>
    <property type="molecule type" value="Genomic_DNA"/>
</dbReference>
<sequence length="199" mass="23867">MENINNLINSGYEKLISQSTVEACKDWLQAFDKIKLLAEEKGYKDFEDIEDGFKFIESLTNWAQDLEMELENAGMEDKEFFKKRISYVNEFCRTFSEVDQFIIMNMNLAEAESYFEIGEIEKSEELFEKYSKEYKNSTWPSVKWGDVYWLSNILKEKKELINLNKAMEVYKMGLGRDKHEDYILEDRIEDLKDFMERYE</sequence>
<protein>
    <recommendedName>
        <fullName evidence="3">Tetratricopeptide repeat protein</fullName>
    </recommendedName>
</protein>
<accession>A0A4U9QVQ4</accession>
<evidence type="ECO:0000313" key="2">
    <source>
        <dbReference type="Proteomes" id="UP000308489"/>
    </source>
</evidence>
<reference evidence="1 2" key="1">
    <citation type="submission" date="2019-05" db="EMBL/GenBank/DDBJ databases">
        <authorList>
            <consortium name="Pathogen Informatics"/>
        </authorList>
    </citation>
    <scope>NUCLEOTIDE SEQUENCE [LARGE SCALE GENOMIC DNA]</scope>
    <source>
        <strain evidence="1 2">NCTC503</strain>
    </source>
</reference>
<evidence type="ECO:0008006" key="3">
    <source>
        <dbReference type="Google" id="ProtNLM"/>
    </source>
</evidence>
<organism evidence="1 2">
    <name type="scientific">Hathewaya histolytica</name>
    <name type="common">Clostridium histolyticum</name>
    <dbReference type="NCBI Taxonomy" id="1498"/>
    <lineage>
        <taxon>Bacteria</taxon>
        <taxon>Bacillati</taxon>
        <taxon>Bacillota</taxon>
        <taxon>Clostridia</taxon>
        <taxon>Eubacteriales</taxon>
        <taxon>Clostridiaceae</taxon>
        <taxon>Hathewaya</taxon>
    </lineage>
</organism>
<dbReference type="KEGG" id="hhw:NCTC503_00232"/>
<keyword evidence="2" id="KW-1185">Reference proteome</keyword>
<dbReference type="AlphaFoldDB" id="A0A4U9QVQ4"/>